<dbReference type="GO" id="GO:0034067">
    <property type="term" value="P:protein localization to Golgi apparatus"/>
    <property type="evidence" value="ECO:0007669"/>
    <property type="project" value="TreeGrafter"/>
</dbReference>
<evidence type="ECO:0000256" key="3">
    <source>
        <dbReference type="ARBA" id="ARBA00022448"/>
    </source>
</evidence>
<evidence type="ECO:0000256" key="7">
    <source>
        <dbReference type="ARBA" id="ARBA00023034"/>
    </source>
</evidence>
<dbReference type="EMBL" id="JBBWWQ010000002">
    <property type="protein sequence ID" value="KAK8953843.1"/>
    <property type="molecule type" value="Genomic_DNA"/>
</dbReference>
<dbReference type="PANTHER" id="PTHR12952">
    <property type="entry name" value="SYS1"/>
    <property type="match status" value="1"/>
</dbReference>
<dbReference type="Proteomes" id="UP001418222">
    <property type="component" value="Unassembled WGS sequence"/>
</dbReference>
<keyword evidence="11" id="KW-1185">Reference proteome</keyword>
<dbReference type="Pfam" id="PF09801">
    <property type="entry name" value="SYS1"/>
    <property type="match status" value="1"/>
</dbReference>
<evidence type="ECO:0000256" key="6">
    <source>
        <dbReference type="ARBA" id="ARBA00022989"/>
    </source>
</evidence>
<keyword evidence="6 9" id="KW-1133">Transmembrane helix</keyword>
<feature type="transmembrane region" description="Helical" evidence="9">
    <location>
        <begin position="43"/>
        <end position="63"/>
    </location>
</feature>
<evidence type="ECO:0000313" key="10">
    <source>
        <dbReference type="EMBL" id="KAK8953843.1"/>
    </source>
</evidence>
<comment type="caution">
    <text evidence="10">The sequence shown here is derived from an EMBL/GenBank/DDBJ whole genome shotgun (WGS) entry which is preliminary data.</text>
</comment>
<sequence>MFSQIVCPQCLYYLMLGIFMSILIGACVSRLSLVYFFDFSILTSYSVTGWLTIAAFLLSSIAGGERLG</sequence>
<dbReference type="AlphaFoldDB" id="A0AAP0GDL1"/>
<dbReference type="GO" id="GO:0006895">
    <property type="term" value="P:Golgi to endosome transport"/>
    <property type="evidence" value="ECO:0007669"/>
    <property type="project" value="TreeGrafter"/>
</dbReference>
<keyword evidence="3" id="KW-0813">Transport</keyword>
<dbReference type="GO" id="GO:0000139">
    <property type="term" value="C:Golgi membrane"/>
    <property type="evidence" value="ECO:0007669"/>
    <property type="project" value="UniProtKB-SubCell"/>
</dbReference>
<evidence type="ECO:0000256" key="5">
    <source>
        <dbReference type="ARBA" id="ARBA00022927"/>
    </source>
</evidence>
<protein>
    <submittedName>
        <fullName evidence="10">Uncharacterized protein</fullName>
    </submittedName>
</protein>
<evidence type="ECO:0000256" key="4">
    <source>
        <dbReference type="ARBA" id="ARBA00022692"/>
    </source>
</evidence>
<keyword evidence="4 9" id="KW-0812">Transmembrane</keyword>
<dbReference type="PANTHER" id="PTHR12952:SF0">
    <property type="entry name" value="PROTEIN SYS1 HOMOLOG"/>
    <property type="match status" value="1"/>
</dbReference>
<dbReference type="GO" id="GO:0005802">
    <property type="term" value="C:trans-Golgi network"/>
    <property type="evidence" value="ECO:0007669"/>
    <property type="project" value="TreeGrafter"/>
</dbReference>
<gene>
    <name evidence="10" type="ORF">KSP39_PZI002141</name>
</gene>
<dbReference type="GO" id="GO:0005829">
    <property type="term" value="C:cytosol"/>
    <property type="evidence" value="ECO:0007669"/>
    <property type="project" value="GOC"/>
</dbReference>
<organism evidence="10 11">
    <name type="scientific">Platanthera zijinensis</name>
    <dbReference type="NCBI Taxonomy" id="2320716"/>
    <lineage>
        <taxon>Eukaryota</taxon>
        <taxon>Viridiplantae</taxon>
        <taxon>Streptophyta</taxon>
        <taxon>Embryophyta</taxon>
        <taxon>Tracheophyta</taxon>
        <taxon>Spermatophyta</taxon>
        <taxon>Magnoliopsida</taxon>
        <taxon>Liliopsida</taxon>
        <taxon>Asparagales</taxon>
        <taxon>Orchidaceae</taxon>
        <taxon>Orchidoideae</taxon>
        <taxon>Orchideae</taxon>
        <taxon>Orchidinae</taxon>
        <taxon>Platanthera</taxon>
    </lineage>
</organism>
<comment type="subcellular location">
    <subcellularLocation>
        <location evidence="1">Golgi apparatus membrane</location>
        <topology evidence="1">Multi-pass membrane protein</topology>
    </subcellularLocation>
</comment>
<reference evidence="10 11" key="1">
    <citation type="journal article" date="2022" name="Nat. Plants">
        <title>Genomes of leafy and leafless Platanthera orchids illuminate the evolution of mycoheterotrophy.</title>
        <authorList>
            <person name="Li M.H."/>
            <person name="Liu K.W."/>
            <person name="Li Z."/>
            <person name="Lu H.C."/>
            <person name="Ye Q.L."/>
            <person name="Zhang D."/>
            <person name="Wang J.Y."/>
            <person name="Li Y.F."/>
            <person name="Zhong Z.M."/>
            <person name="Liu X."/>
            <person name="Yu X."/>
            <person name="Liu D.K."/>
            <person name="Tu X.D."/>
            <person name="Liu B."/>
            <person name="Hao Y."/>
            <person name="Liao X.Y."/>
            <person name="Jiang Y.T."/>
            <person name="Sun W.H."/>
            <person name="Chen J."/>
            <person name="Chen Y.Q."/>
            <person name="Ai Y."/>
            <person name="Zhai J.W."/>
            <person name="Wu S.S."/>
            <person name="Zhou Z."/>
            <person name="Hsiao Y.Y."/>
            <person name="Wu W.L."/>
            <person name="Chen Y.Y."/>
            <person name="Lin Y.F."/>
            <person name="Hsu J.L."/>
            <person name="Li C.Y."/>
            <person name="Wang Z.W."/>
            <person name="Zhao X."/>
            <person name="Zhong W.Y."/>
            <person name="Ma X.K."/>
            <person name="Ma L."/>
            <person name="Huang J."/>
            <person name="Chen G.Z."/>
            <person name="Huang M.Z."/>
            <person name="Huang L."/>
            <person name="Peng D.H."/>
            <person name="Luo Y.B."/>
            <person name="Zou S.Q."/>
            <person name="Chen S.P."/>
            <person name="Lan S."/>
            <person name="Tsai W.C."/>
            <person name="Van de Peer Y."/>
            <person name="Liu Z.J."/>
        </authorList>
    </citation>
    <scope>NUCLEOTIDE SEQUENCE [LARGE SCALE GENOMIC DNA]</scope>
    <source>
        <strain evidence="10">Lor287</strain>
    </source>
</reference>
<keyword evidence="8 9" id="KW-0472">Membrane</keyword>
<proteinExistence type="inferred from homology"/>
<evidence type="ECO:0000256" key="1">
    <source>
        <dbReference type="ARBA" id="ARBA00004653"/>
    </source>
</evidence>
<keyword evidence="5" id="KW-0653">Protein transport</keyword>
<dbReference type="InterPro" id="IPR019185">
    <property type="entry name" value="Integral_membrane_SYS1-rel"/>
</dbReference>
<evidence type="ECO:0000256" key="2">
    <source>
        <dbReference type="ARBA" id="ARBA00008160"/>
    </source>
</evidence>
<keyword evidence="7" id="KW-0333">Golgi apparatus</keyword>
<dbReference type="GO" id="GO:0043001">
    <property type="term" value="P:Golgi to plasma membrane protein transport"/>
    <property type="evidence" value="ECO:0007669"/>
    <property type="project" value="TreeGrafter"/>
</dbReference>
<name>A0AAP0GDL1_9ASPA</name>
<evidence type="ECO:0000313" key="11">
    <source>
        <dbReference type="Proteomes" id="UP001418222"/>
    </source>
</evidence>
<feature type="transmembrane region" description="Helical" evidence="9">
    <location>
        <begin position="12"/>
        <end position="37"/>
    </location>
</feature>
<comment type="similarity">
    <text evidence="2">Belongs to the SYS1 family.</text>
</comment>
<evidence type="ECO:0000256" key="9">
    <source>
        <dbReference type="SAM" id="Phobius"/>
    </source>
</evidence>
<accession>A0AAP0GDL1</accession>
<evidence type="ECO:0000256" key="8">
    <source>
        <dbReference type="ARBA" id="ARBA00023136"/>
    </source>
</evidence>